<keyword evidence="3" id="KW-0949">S-adenosyl-L-methionine</keyword>
<evidence type="ECO:0000313" key="6">
    <source>
        <dbReference type="EMBL" id="KOS14511.1"/>
    </source>
</evidence>
<dbReference type="GeneID" id="28727306"/>
<dbReference type="OrthoDB" id="341421at2759"/>
<keyword evidence="1" id="KW-0489">Methyltransferase</keyword>
<dbReference type="Gene3D" id="3.90.1410.10">
    <property type="entry name" value="set domain protein methyltransferase, domain 1"/>
    <property type="match status" value="1"/>
</dbReference>
<dbReference type="InterPro" id="IPR036464">
    <property type="entry name" value="Rubisco_LSMT_subst-bd_sf"/>
</dbReference>
<dbReference type="PROSITE" id="PS50280">
    <property type="entry name" value="SET"/>
    <property type="match status" value="1"/>
</dbReference>
<gene>
    <name evidence="6" type="ORF">Malapachy_0919</name>
</gene>
<evidence type="ECO:0000313" key="7">
    <source>
        <dbReference type="Proteomes" id="UP000037751"/>
    </source>
</evidence>
<evidence type="ECO:0000256" key="3">
    <source>
        <dbReference type="ARBA" id="ARBA00022691"/>
    </source>
</evidence>
<dbReference type="Proteomes" id="UP000037751">
    <property type="component" value="Unassembled WGS sequence"/>
</dbReference>
<dbReference type="InterPro" id="IPR001214">
    <property type="entry name" value="SET_dom"/>
</dbReference>
<keyword evidence="7" id="KW-1185">Reference proteome</keyword>
<dbReference type="Pfam" id="PF00856">
    <property type="entry name" value="SET"/>
    <property type="match status" value="1"/>
</dbReference>
<dbReference type="InterPro" id="IPR050600">
    <property type="entry name" value="SETD3_SETD6_MTase"/>
</dbReference>
<feature type="region of interest" description="Disordered" evidence="4">
    <location>
        <begin position="237"/>
        <end position="270"/>
    </location>
</feature>
<dbReference type="AlphaFoldDB" id="A0A0M8MVP1"/>
<dbReference type="SUPFAM" id="SSF82199">
    <property type="entry name" value="SET domain"/>
    <property type="match status" value="1"/>
</dbReference>
<evidence type="ECO:0000256" key="4">
    <source>
        <dbReference type="SAM" id="MobiDB-lite"/>
    </source>
</evidence>
<evidence type="ECO:0000259" key="5">
    <source>
        <dbReference type="PROSITE" id="PS50280"/>
    </source>
</evidence>
<dbReference type="PANTHER" id="PTHR13271">
    <property type="entry name" value="UNCHARACTERIZED PUTATIVE METHYLTRANSFERASE"/>
    <property type="match status" value="1"/>
</dbReference>
<keyword evidence="2" id="KW-0808">Transferase</keyword>
<name>A0A0M8MVP1_9BASI</name>
<dbReference type="GO" id="GO:0016279">
    <property type="term" value="F:protein-lysine N-methyltransferase activity"/>
    <property type="evidence" value="ECO:0007669"/>
    <property type="project" value="UniProtKB-ARBA"/>
</dbReference>
<comment type="caution">
    <text evidence="6">The sequence shown here is derived from an EMBL/GenBank/DDBJ whole genome shotgun (WGS) entry which is preliminary data.</text>
</comment>
<dbReference type="RefSeq" id="XP_017992143.1">
    <property type="nucleotide sequence ID" value="XM_018135431.1"/>
</dbReference>
<proteinExistence type="predicted"/>
<sequence>MADDQERSFLAWFAQHGGWIDSSLSLQKIPGMGRGLVATRPIEENERLFTIPRSMLMNLDTSALQAQCEAAEEANPPQQGLAWSDLVARGWCPLILMLLWEHWRASTQSCEGGMEWGAYFGIMPATFSTPMFWSSDELKGLVGTDVEDKIGREDAEADYRECVLPYIRQYAHVFLGAEATNVEAGIATWYSVDMYHRMGSSILSRSFHVKRDLSEAEPDEADITSAPAEVAVVRAMPQEDEHENEESDNEVDIDIDDENESEEEGDDENVRDISMVPMADMLNAKFGSENTRCFYKREALEMRCTKPIAVGEQLLNTYGNPPNSDLLRRYGFVDEPNRGDLVEIPATMLVEAAAAKLMKATGADDASVMNVLTPRFEWACAELGVDEVFLLSRLSKPTNEPPYGSTLALDPSKTLDSAQKRTLSRAASEIPDELIGFTRLLLLTGHGFERAQKKEALPNARLDAVEELDASWPGSPPVGAAIAVSSVLLDALTLRMNKYPMSWEDTAAALASSSLSSEDPCRMALVVRAGDQAILQEHAVVFDMVLAQARAEAAKSSSGSSSSMKKARK</sequence>
<dbReference type="VEuPathDB" id="FungiDB:Malapachy_0919"/>
<dbReference type="SUPFAM" id="SSF81822">
    <property type="entry name" value="RuBisCo LSMT C-terminal, substrate-binding domain"/>
    <property type="match status" value="1"/>
</dbReference>
<dbReference type="GO" id="GO:0032259">
    <property type="term" value="P:methylation"/>
    <property type="evidence" value="ECO:0007669"/>
    <property type="project" value="UniProtKB-KW"/>
</dbReference>
<dbReference type="STRING" id="77020.A0A0M8MVP1"/>
<reference evidence="6 7" key="1">
    <citation type="submission" date="2015-07" db="EMBL/GenBank/DDBJ databases">
        <title>Draft Genome Sequence of Malassezia furfur CBS1878 and Malassezia pachydermatis CBS1879.</title>
        <authorList>
            <person name="Triana S."/>
            <person name="Ohm R."/>
            <person name="Gonzalez A."/>
            <person name="DeCock H."/>
            <person name="Restrepo S."/>
            <person name="Celis A."/>
        </authorList>
    </citation>
    <scope>NUCLEOTIDE SEQUENCE [LARGE SCALE GENOMIC DNA]</scope>
    <source>
        <strain evidence="6 7">CBS 1879</strain>
    </source>
</reference>
<dbReference type="InterPro" id="IPR046341">
    <property type="entry name" value="SET_dom_sf"/>
</dbReference>
<feature type="compositionally biased region" description="Acidic residues" evidence="4">
    <location>
        <begin position="238"/>
        <end position="269"/>
    </location>
</feature>
<evidence type="ECO:0000256" key="2">
    <source>
        <dbReference type="ARBA" id="ARBA00022679"/>
    </source>
</evidence>
<evidence type="ECO:0000256" key="1">
    <source>
        <dbReference type="ARBA" id="ARBA00022603"/>
    </source>
</evidence>
<feature type="domain" description="SET" evidence="5">
    <location>
        <begin position="22"/>
        <end position="319"/>
    </location>
</feature>
<protein>
    <submittedName>
        <fullName evidence="6">Set domain-containing protein</fullName>
    </submittedName>
</protein>
<accession>A0A0M8MVP1</accession>
<dbReference type="EMBL" id="LGAV01000003">
    <property type="protein sequence ID" value="KOS14511.1"/>
    <property type="molecule type" value="Genomic_DNA"/>
</dbReference>
<organism evidence="6 7">
    <name type="scientific">Malassezia pachydermatis</name>
    <dbReference type="NCBI Taxonomy" id="77020"/>
    <lineage>
        <taxon>Eukaryota</taxon>
        <taxon>Fungi</taxon>
        <taxon>Dikarya</taxon>
        <taxon>Basidiomycota</taxon>
        <taxon>Ustilaginomycotina</taxon>
        <taxon>Malasseziomycetes</taxon>
        <taxon>Malasseziales</taxon>
        <taxon>Malasseziaceae</taxon>
        <taxon>Malassezia</taxon>
    </lineage>
</organism>
<dbReference type="PANTHER" id="PTHR13271:SF152">
    <property type="entry name" value="UBIQUITIN-LIKE DOMAIN-CONTAINING PROTEIN"/>
    <property type="match status" value="1"/>
</dbReference>
<dbReference type="Gene3D" id="3.90.1420.10">
    <property type="entry name" value="Rubisco LSMT, substrate-binding domain"/>
    <property type="match status" value="1"/>
</dbReference>